<name>A0AAU2HF62_9ACTN</name>
<evidence type="ECO:0000256" key="1">
    <source>
        <dbReference type="ARBA" id="ARBA00022801"/>
    </source>
</evidence>
<reference evidence="2" key="1">
    <citation type="submission" date="2022-10" db="EMBL/GenBank/DDBJ databases">
        <title>The complete genomes of actinobacterial strains from the NBC collection.</title>
        <authorList>
            <person name="Joergensen T.S."/>
            <person name="Alvarez Arevalo M."/>
            <person name="Sterndorff E.B."/>
            <person name="Faurdal D."/>
            <person name="Vuksanovic O."/>
            <person name="Mourched A.-S."/>
            <person name="Charusanti P."/>
            <person name="Shaw S."/>
            <person name="Blin K."/>
            <person name="Weber T."/>
        </authorList>
    </citation>
    <scope>NUCLEOTIDE SEQUENCE</scope>
    <source>
        <strain evidence="2">NBC_00060</strain>
    </source>
</reference>
<dbReference type="Gene3D" id="3.60.15.10">
    <property type="entry name" value="Ribonuclease Z/Hydroxyacylglutathione hydrolase-like"/>
    <property type="match status" value="1"/>
</dbReference>
<gene>
    <name evidence="2" type="ORF">OHV25_40965</name>
</gene>
<evidence type="ECO:0000313" key="2">
    <source>
        <dbReference type="EMBL" id="WTU45975.1"/>
    </source>
</evidence>
<organism evidence="2">
    <name type="scientific">Streptomyces sp. NBC_00060</name>
    <dbReference type="NCBI Taxonomy" id="2975636"/>
    <lineage>
        <taxon>Bacteria</taxon>
        <taxon>Bacillati</taxon>
        <taxon>Actinomycetota</taxon>
        <taxon>Actinomycetes</taxon>
        <taxon>Kitasatosporales</taxon>
        <taxon>Streptomycetaceae</taxon>
        <taxon>Streptomyces</taxon>
    </lineage>
</organism>
<dbReference type="EMBL" id="CP108255">
    <property type="protein sequence ID" value="WTU45975.1"/>
    <property type="molecule type" value="Genomic_DNA"/>
</dbReference>
<proteinExistence type="predicted"/>
<accession>A0AAU2HF62</accession>
<dbReference type="Pfam" id="PF13483">
    <property type="entry name" value="Lactamase_B_3"/>
    <property type="match status" value="1"/>
</dbReference>
<dbReference type="InterPro" id="IPR036866">
    <property type="entry name" value="RibonucZ/Hydroxyglut_hydro"/>
</dbReference>
<dbReference type="InterPro" id="IPR050114">
    <property type="entry name" value="UPF0173_UPF0282_UlaG_hydrolase"/>
</dbReference>
<dbReference type="PANTHER" id="PTHR43546:SF9">
    <property type="entry name" value="L-ASCORBATE-6-PHOSPHATE LACTONASE ULAG-RELATED"/>
    <property type="match status" value="1"/>
</dbReference>
<sequence length="499" mass="53975">MTATPVGLELTFLGHQTWHISDGLSSVLLDPILAPAFGAGSLEFKIWPPRSVDVQGMPAPNAVILSHEHLDHFHLPSLSLLPRTVPIYTGISTPAAVTDAIEALGLTVHRVDHTQPLDIGDIEITLYPAGAHTLFWEKRVAQPLVRLSGTTGNDVFIGVDADVSDLYIEQLAQGTLAPPRLAVVSNNAQTVPYGALGADNNLLPGLDGPRNRTTGLQILHALLIDYLKPLDGVRDVALCGNGFTAPRSPHGPFLYADHKALAAAANDLQHLFHVHGPRPGDRLTVPAGGGSITVSRALWVTPDPVAEKSELAALSAFLDAPQRVEPTPVTPSLDKEEWGKAEHLVAQELPRLARELIATRTGALATSIHDYLRGPLQAHRAVLRLLDPPGRPDEVDSYAWNITGPHWDKVETTNREEAMAAYPFGIEIYFQDLAAVFLGRAQIWDIVGGSYQGWHIGEHLDSPVYALFAIYGEHQRPDLAARCYARSLATLGIHQEISA</sequence>
<dbReference type="SUPFAM" id="SSF56281">
    <property type="entry name" value="Metallo-hydrolase/oxidoreductase"/>
    <property type="match status" value="1"/>
</dbReference>
<keyword evidence="1" id="KW-0378">Hydrolase</keyword>
<dbReference type="GO" id="GO:0016787">
    <property type="term" value="F:hydrolase activity"/>
    <property type="evidence" value="ECO:0007669"/>
    <property type="project" value="UniProtKB-KW"/>
</dbReference>
<protein>
    <submittedName>
        <fullName evidence="2">MBL fold metallo-hydrolase</fullName>
    </submittedName>
</protein>
<dbReference type="PANTHER" id="PTHR43546">
    <property type="entry name" value="UPF0173 METAL-DEPENDENT HYDROLASE MJ1163-RELATED"/>
    <property type="match status" value="1"/>
</dbReference>
<dbReference type="AlphaFoldDB" id="A0AAU2HF62"/>